<evidence type="ECO:0000256" key="1">
    <source>
        <dbReference type="SAM" id="MobiDB-lite"/>
    </source>
</evidence>
<feature type="region of interest" description="Disordered" evidence="1">
    <location>
        <begin position="60"/>
        <end position="156"/>
    </location>
</feature>
<organism evidence="2 3">
    <name type="scientific">Caenorhabditis briggsae</name>
    <dbReference type="NCBI Taxonomy" id="6238"/>
    <lineage>
        <taxon>Eukaryota</taxon>
        <taxon>Metazoa</taxon>
        <taxon>Ecdysozoa</taxon>
        <taxon>Nematoda</taxon>
        <taxon>Chromadorea</taxon>
        <taxon>Rhabditida</taxon>
        <taxon>Rhabditina</taxon>
        <taxon>Rhabditomorpha</taxon>
        <taxon>Rhabditoidea</taxon>
        <taxon>Rhabditidae</taxon>
        <taxon>Peloderinae</taxon>
        <taxon>Caenorhabditis</taxon>
    </lineage>
</organism>
<evidence type="ECO:0000313" key="3">
    <source>
        <dbReference type="Proteomes" id="UP000829354"/>
    </source>
</evidence>
<evidence type="ECO:0000313" key="2">
    <source>
        <dbReference type="EMBL" id="UMM38506.1"/>
    </source>
</evidence>
<gene>
    <name evidence="2" type="ORF">L5515_009898</name>
</gene>
<accession>A0AAE9JMW7</accession>
<feature type="compositionally biased region" description="Low complexity" evidence="1">
    <location>
        <begin position="111"/>
        <end position="124"/>
    </location>
</feature>
<dbReference type="Proteomes" id="UP000829354">
    <property type="component" value="Chromosome V"/>
</dbReference>
<dbReference type="AlphaFoldDB" id="A0AAE9JMW7"/>
<reference evidence="2 3" key="1">
    <citation type="submission" date="2022-04" db="EMBL/GenBank/DDBJ databases">
        <title>Chromosome-level reference genomes for two strains of Caenorhabditis briggsae: an improved platform for comparative genomics.</title>
        <authorList>
            <person name="Stevens L."/>
            <person name="Andersen E."/>
        </authorList>
    </citation>
    <scope>NUCLEOTIDE SEQUENCE [LARGE SCALE GENOMIC DNA]</scope>
    <source>
        <strain evidence="2">VX34</strain>
        <tissue evidence="2">Whole-organism</tissue>
    </source>
</reference>
<feature type="compositionally biased region" description="Basic and acidic residues" evidence="1">
    <location>
        <begin position="125"/>
        <end position="134"/>
    </location>
</feature>
<name>A0AAE9JMW7_CAEBR</name>
<keyword evidence="3" id="KW-1185">Reference proteome</keyword>
<protein>
    <submittedName>
        <fullName evidence="2">Uncharacterized protein</fullName>
    </submittedName>
</protein>
<sequence>MTWQQQSVYHRDSWRNEMPCGSRYEHWTDEKPPPARNMYTFEPIQRPVWSQEQPRGILTPLLSLQLSPPPPSRFLPQQNPVDLNYRPCQYMAPRKHKKKKSSASNQEKRISGTSSASESALSSASDDKRDEVAKRIQPAVPLEPKKKQLNSRNRPY</sequence>
<proteinExistence type="predicted"/>
<dbReference type="EMBL" id="CP092624">
    <property type="protein sequence ID" value="UMM38506.1"/>
    <property type="molecule type" value="Genomic_DNA"/>
</dbReference>